<dbReference type="AlphaFoldDB" id="X0T7T1"/>
<protein>
    <recommendedName>
        <fullName evidence="1">Alpha-2-macroglobulin bait region domain-containing protein</fullName>
    </recommendedName>
</protein>
<feature type="domain" description="Alpha-2-macroglobulin bait region" evidence="1">
    <location>
        <begin position="63"/>
        <end position="203"/>
    </location>
</feature>
<evidence type="ECO:0000313" key="2">
    <source>
        <dbReference type="EMBL" id="GAF89528.1"/>
    </source>
</evidence>
<dbReference type="SMART" id="SM01359">
    <property type="entry name" value="A2M_N_2"/>
    <property type="match status" value="1"/>
</dbReference>
<dbReference type="InterPro" id="IPR011625">
    <property type="entry name" value="A2M_N_BRD"/>
</dbReference>
<feature type="non-terminal residue" evidence="2">
    <location>
        <position position="321"/>
    </location>
</feature>
<gene>
    <name evidence="2" type="ORF">S01H1_18794</name>
</gene>
<name>X0T7T1_9ZZZZ</name>
<dbReference type="EMBL" id="BARS01010081">
    <property type="protein sequence ID" value="GAF89528.1"/>
    <property type="molecule type" value="Genomic_DNA"/>
</dbReference>
<proteinExistence type="predicted"/>
<accession>X0T7T1</accession>
<evidence type="ECO:0000259" key="1">
    <source>
        <dbReference type="SMART" id="SM01359"/>
    </source>
</evidence>
<comment type="caution">
    <text evidence="2">The sequence shown here is derived from an EMBL/GenBank/DDBJ whole genome shotgun (WGS) entry which is preliminary data.</text>
</comment>
<organism evidence="2">
    <name type="scientific">marine sediment metagenome</name>
    <dbReference type="NCBI Taxonomy" id="412755"/>
    <lineage>
        <taxon>unclassified sequences</taxon>
        <taxon>metagenomes</taxon>
        <taxon>ecological metagenomes</taxon>
    </lineage>
</organism>
<sequence>WTNPPNGKELKIETDEAGFGEVVLKPQNNAGIKMSLVAQDIKGHIGRANIELKAKERKDDDSVLLRTNKSLYRTGEQIELSVFCTRTSGTIYMDFIKDRQTYLTRTLQLKEGKASDKVTLDATLAGTVQVNAYLIGKNGVIIRDRRLVLVDPADDLSIEISSDSESYLPGTEAKLNFKVTNKRGKGIASALGVMVVDEAVFALQEMQPGLEKVYFYLEKKIATPRYEIHGYELDTCIGLPMPEVDVRPLEARRDTAARVLLASAKGVGDYPLHVNTYQRDNKAQAFQEKMAQHMMPRYKKIQKALEKFSKKHRKDKKKRYK</sequence>
<dbReference type="Pfam" id="PF07703">
    <property type="entry name" value="A2M_BRD"/>
    <property type="match status" value="1"/>
</dbReference>
<reference evidence="2" key="1">
    <citation type="journal article" date="2014" name="Front. Microbiol.">
        <title>High frequency of phylogenetically diverse reductive dehalogenase-homologous genes in deep subseafloor sedimentary metagenomes.</title>
        <authorList>
            <person name="Kawai M."/>
            <person name="Futagami T."/>
            <person name="Toyoda A."/>
            <person name="Takaki Y."/>
            <person name="Nishi S."/>
            <person name="Hori S."/>
            <person name="Arai W."/>
            <person name="Tsubouchi T."/>
            <person name="Morono Y."/>
            <person name="Uchiyama I."/>
            <person name="Ito T."/>
            <person name="Fujiyama A."/>
            <person name="Inagaki F."/>
            <person name="Takami H."/>
        </authorList>
    </citation>
    <scope>NUCLEOTIDE SEQUENCE</scope>
    <source>
        <strain evidence="2">Expedition CK06-06</strain>
    </source>
</reference>
<feature type="non-terminal residue" evidence="2">
    <location>
        <position position="1"/>
    </location>
</feature>